<organism evidence="2 3">
    <name type="scientific">Corticibacter populi</name>
    <dbReference type="NCBI Taxonomy" id="1550736"/>
    <lineage>
        <taxon>Bacteria</taxon>
        <taxon>Pseudomonadati</taxon>
        <taxon>Pseudomonadota</taxon>
        <taxon>Betaproteobacteria</taxon>
        <taxon>Burkholderiales</taxon>
        <taxon>Comamonadaceae</taxon>
        <taxon>Corticibacter</taxon>
    </lineage>
</organism>
<sequence length="184" mass="19703">MHHLPSRPQFQALLAQPAVARTAHFALYRMPVRASSASAAPPPGAAALLPVGGGEPPPGDIWIAAMLPKRWARKAVTRNLIRRQVYAVALSRLQRGAFDAMPQPMAYLVRLRSSFHPPVKASAAKGQAAPVQATRGYPVFCSAASAALRQHVRQQLEKLFDRAAEQATNTAVARTPPPPTGAQP</sequence>
<evidence type="ECO:0000256" key="1">
    <source>
        <dbReference type="SAM" id="MobiDB-lite"/>
    </source>
</evidence>
<dbReference type="EMBL" id="RDQO01000005">
    <property type="protein sequence ID" value="RMX04334.1"/>
    <property type="molecule type" value="Genomic_DNA"/>
</dbReference>
<evidence type="ECO:0000313" key="3">
    <source>
        <dbReference type="Proteomes" id="UP000278006"/>
    </source>
</evidence>
<keyword evidence="3" id="KW-1185">Reference proteome</keyword>
<accession>A0A3M6QMQ4</accession>
<dbReference type="AlphaFoldDB" id="A0A3M6QMQ4"/>
<dbReference type="SUPFAM" id="SSF54211">
    <property type="entry name" value="Ribosomal protein S5 domain 2-like"/>
    <property type="match status" value="1"/>
</dbReference>
<gene>
    <name evidence="2" type="ORF">D8I35_15530</name>
</gene>
<feature type="region of interest" description="Disordered" evidence="1">
    <location>
        <begin position="165"/>
        <end position="184"/>
    </location>
</feature>
<proteinExistence type="predicted"/>
<dbReference type="Gene3D" id="3.30.230.10">
    <property type="match status" value="1"/>
</dbReference>
<reference evidence="2 3" key="1">
    <citation type="submission" date="2018-10" db="EMBL/GenBank/DDBJ databases">
        <title>Draft genome of Cortibacter populi DSM10536.</title>
        <authorList>
            <person name="Bernier A.-M."/>
            <person name="Bernard K."/>
        </authorList>
    </citation>
    <scope>NUCLEOTIDE SEQUENCE [LARGE SCALE GENOMIC DNA]</scope>
    <source>
        <strain evidence="2 3">DSM 105136</strain>
    </source>
</reference>
<dbReference type="Proteomes" id="UP000278006">
    <property type="component" value="Unassembled WGS sequence"/>
</dbReference>
<protein>
    <submittedName>
        <fullName evidence="2">Ribonuclease P protein component</fullName>
    </submittedName>
</protein>
<comment type="caution">
    <text evidence="2">The sequence shown here is derived from an EMBL/GenBank/DDBJ whole genome shotgun (WGS) entry which is preliminary data.</text>
</comment>
<name>A0A3M6QMQ4_9BURK</name>
<evidence type="ECO:0000313" key="2">
    <source>
        <dbReference type="EMBL" id="RMX04334.1"/>
    </source>
</evidence>
<dbReference type="OrthoDB" id="398329at2"/>
<dbReference type="InterPro" id="IPR020568">
    <property type="entry name" value="Ribosomal_Su5_D2-typ_SF"/>
</dbReference>
<dbReference type="InterPro" id="IPR014721">
    <property type="entry name" value="Ribsml_uS5_D2-typ_fold_subgr"/>
</dbReference>
<feature type="compositionally biased region" description="Pro residues" evidence="1">
    <location>
        <begin position="175"/>
        <end position="184"/>
    </location>
</feature>